<dbReference type="HOGENOM" id="CLU_2420099_0_0_2"/>
<evidence type="ECO:0000259" key="1">
    <source>
        <dbReference type="Pfam" id="PF17761"/>
    </source>
</evidence>
<evidence type="ECO:0000313" key="3">
    <source>
        <dbReference type="Proteomes" id="UP000033111"/>
    </source>
</evidence>
<dbReference type="AlphaFoldDB" id="A0A0E3P2Y0"/>
<dbReference type="PATRIC" id="fig|1434120.4.peg.1298"/>
<keyword evidence="3" id="KW-1185">Reference proteome</keyword>
<dbReference type="InterPro" id="IPR041527">
    <property type="entry name" value="YhcG_N"/>
</dbReference>
<dbReference type="PANTHER" id="PTHR30547:SF5">
    <property type="entry name" value="NUCLEASE YHCG-RELATED"/>
    <property type="match status" value="1"/>
</dbReference>
<dbReference type="EMBL" id="CP009506">
    <property type="protein sequence ID" value="AKB27743.1"/>
    <property type="molecule type" value="Genomic_DNA"/>
</dbReference>
<proteinExistence type="predicted"/>
<name>A0A0E3P2Y0_9EURY</name>
<protein>
    <submittedName>
        <fullName evidence="2">Putative cytoplasmic protein</fullName>
    </submittedName>
</protein>
<evidence type="ECO:0000313" key="2">
    <source>
        <dbReference type="EMBL" id="AKB27743.1"/>
    </source>
</evidence>
<reference evidence="2 3" key="1">
    <citation type="submission" date="2014-07" db="EMBL/GenBank/DDBJ databases">
        <title>Methanogenic archaea and the global carbon cycle.</title>
        <authorList>
            <person name="Henriksen J.R."/>
            <person name="Luke J."/>
            <person name="Reinhart S."/>
            <person name="Benedict M.N."/>
            <person name="Youngblut N.D."/>
            <person name="Metcalf M.E."/>
            <person name="Whitaker R.J."/>
            <person name="Metcalf W.W."/>
        </authorList>
    </citation>
    <scope>NUCLEOTIDE SEQUENCE [LARGE SCALE GENOMIC DNA]</scope>
    <source>
        <strain evidence="2 3">T4/M</strain>
    </source>
</reference>
<gene>
    <name evidence="2" type="ORF">MSSIT_1024</name>
</gene>
<dbReference type="PANTHER" id="PTHR30547">
    <property type="entry name" value="UNCHARACTERIZED PROTEIN YHCG-RELATED"/>
    <property type="match status" value="1"/>
</dbReference>
<dbReference type="Pfam" id="PF17761">
    <property type="entry name" value="DUF1016_N"/>
    <property type="match status" value="1"/>
</dbReference>
<dbReference type="InterPro" id="IPR053148">
    <property type="entry name" value="PD-DEXK-like_domain"/>
</dbReference>
<dbReference type="Proteomes" id="UP000033111">
    <property type="component" value="Chromosome"/>
</dbReference>
<dbReference type="KEGG" id="msw:MSSIT_1024"/>
<feature type="domain" description="YhcG N-terminal" evidence="1">
    <location>
        <begin position="21"/>
        <end position="87"/>
    </location>
</feature>
<organism evidence="2 3">
    <name type="scientific">Methanosarcina siciliae T4/M</name>
    <dbReference type="NCBI Taxonomy" id="1434120"/>
    <lineage>
        <taxon>Archaea</taxon>
        <taxon>Methanobacteriati</taxon>
        <taxon>Methanobacteriota</taxon>
        <taxon>Stenosarchaea group</taxon>
        <taxon>Methanomicrobia</taxon>
        <taxon>Methanosarcinales</taxon>
        <taxon>Methanosarcinaceae</taxon>
        <taxon>Methanosarcina</taxon>
    </lineage>
</organism>
<accession>A0A0E3P2Y0</accession>
<sequence length="91" mass="10366">MNRKDRKEVRKAFNNSLLVNDIRQMIEETRSTVATAVNAGLTMLYWHIGNRIREEILGGERAGYGQEIVVSLGRELTAEFGRDLKRKTCAV</sequence>